<dbReference type="Proteomes" id="UP000007800">
    <property type="component" value="Unassembled WGS sequence"/>
</dbReference>
<keyword evidence="3" id="KW-1185">Reference proteome</keyword>
<reference evidence="2 3" key="1">
    <citation type="submission" date="2008-07" db="EMBL/GenBank/DDBJ databases">
        <authorList>
            <person name="El-Sayed N."/>
            <person name="Caler E."/>
            <person name="Inman J."/>
            <person name="Amedeo P."/>
            <person name="Hass B."/>
            <person name="Wortman J."/>
        </authorList>
    </citation>
    <scope>NUCLEOTIDE SEQUENCE [LARGE SCALE GENOMIC DNA]</scope>
    <source>
        <strain evidence="3">ATCC 50983 / TXsc</strain>
    </source>
</reference>
<feature type="non-terminal residue" evidence="2">
    <location>
        <position position="64"/>
    </location>
</feature>
<evidence type="ECO:0000313" key="3">
    <source>
        <dbReference type="Proteomes" id="UP000007800"/>
    </source>
</evidence>
<proteinExistence type="predicted"/>
<dbReference type="EMBL" id="GG677341">
    <property type="protein sequence ID" value="EER10577.1"/>
    <property type="molecule type" value="Genomic_DNA"/>
</dbReference>
<dbReference type="AlphaFoldDB" id="C5KY65"/>
<dbReference type="GeneID" id="9038704"/>
<dbReference type="InParanoid" id="C5KY65"/>
<protein>
    <submittedName>
        <fullName evidence="2">Uncharacterized protein</fullName>
    </submittedName>
</protein>
<feature type="region of interest" description="Disordered" evidence="1">
    <location>
        <begin position="36"/>
        <end position="64"/>
    </location>
</feature>
<sequence length="64" mass="7193">MRSLDGDADDRINALFEKPIIEVDDLRYFHVRDLSRPTSPTAVGPQTESLEEISGVEQGVYNND</sequence>
<organism evidence="3">
    <name type="scientific">Perkinsus marinus (strain ATCC 50983 / TXsc)</name>
    <dbReference type="NCBI Taxonomy" id="423536"/>
    <lineage>
        <taxon>Eukaryota</taxon>
        <taxon>Sar</taxon>
        <taxon>Alveolata</taxon>
        <taxon>Perkinsozoa</taxon>
        <taxon>Perkinsea</taxon>
        <taxon>Perkinsida</taxon>
        <taxon>Perkinsidae</taxon>
        <taxon>Perkinsus</taxon>
    </lineage>
</organism>
<accession>C5KY65</accession>
<feature type="compositionally biased region" description="Polar residues" evidence="1">
    <location>
        <begin position="36"/>
        <end position="48"/>
    </location>
</feature>
<gene>
    <name evidence="2" type="ORF">Pmar_PMAR004166</name>
</gene>
<evidence type="ECO:0000256" key="1">
    <source>
        <dbReference type="SAM" id="MobiDB-lite"/>
    </source>
</evidence>
<name>C5KY65_PERM5</name>
<evidence type="ECO:0000313" key="2">
    <source>
        <dbReference type="EMBL" id="EER10577.1"/>
    </source>
</evidence>
<dbReference type="RefSeq" id="XP_002778782.1">
    <property type="nucleotide sequence ID" value="XM_002778736.1"/>
</dbReference>